<evidence type="ECO:0000256" key="8">
    <source>
        <dbReference type="ARBA" id="ARBA00023004"/>
    </source>
</evidence>
<keyword evidence="13" id="KW-1185">Reference proteome</keyword>
<dbReference type="GO" id="GO:0006629">
    <property type="term" value="P:lipid metabolic process"/>
    <property type="evidence" value="ECO:0007669"/>
    <property type="project" value="UniProtKB-ARBA"/>
</dbReference>
<evidence type="ECO:0000256" key="10">
    <source>
        <dbReference type="ARBA" id="ARBA00023136"/>
    </source>
</evidence>
<evidence type="ECO:0000256" key="11">
    <source>
        <dbReference type="PIRSR" id="PIRSR602401-1"/>
    </source>
</evidence>
<dbReference type="PRINTS" id="PR00385">
    <property type="entry name" value="P450"/>
</dbReference>
<evidence type="ECO:0000256" key="5">
    <source>
        <dbReference type="ARBA" id="ARBA00022723"/>
    </source>
</evidence>
<dbReference type="PANTHER" id="PTHR24282:SF145">
    <property type="entry name" value="CYTOCHROME P450 CYP709H1"/>
    <property type="match status" value="1"/>
</dbReference>
<evidence type="ECO:0000256" key="9">
    <source>
        <dbReference type="ARBA" id="ARBA00023033"/>
    </source>
</evidence>
<dbReference type="SUPFAM" id="SSF48264">
    <property type="entry name" value="Cytochrome P450"/>
    <property type="match status" value="1"/>
</dbReference>
<comment type="subcellular location">
    <subcellularLocation>
        <location evidence="1">Membrane</location>
    </subcellularLocation>
</comment>
<dbReference type="EMBL" id="CP144746">
    <property type="protein sequence ID" value="WVZ57054.1"/>
    <property type="molecule type" value="Genomic_DNA"/>
</dbReference>
<feature type="binding site" description="axial binding residue" evidence="11">
    <location>
        <position position="501"/>
    </location>
    <ligand>
        <name>heme</name>
        <dbReference type="ChEBI" id="CHEBI:30413"/>
    </ligand>
    <ligandPart>
        <name>Fe</name>
        <dbReference type="ChEBI" id="CHEBI:18248"/>
    </ligandPart>
</feature>
<evidence type="ECO:0000256" key="1">
    <source>
        <dbReference type="ARBA" id="ARBA00004370"/>
    </source>
</evidence>
<accession>A0AAQ3PWU6</accession>
<organism evidence="12 13">
    <name type="scientific">Paspalum notatum var. saurae</name>
    <dbReference type="NCBI Taxonomy" id="547442"/>
    <lineage>
        <taxon>Eukaryota</taxon>
        <taxon>Viridiplantae</taxon>
        <taxon>Streptophyta</taxon>
        <taxon>Embryophyta</taxon>
        <taxon>Tracheophyta</taxon>
        <taxon>Spermatophyta</taxon>
        <taxon>Magnoliopsida</taxon>
        <taxon>Liliopsida</taxon>
        <taxon>Poales</taxon>
        <taxon>Poaceae</taxon>
        <taxon>PACMAD clade</taxon>
        <taxon>Panicoideae</taxon>
        <taxon>Andropogonodae</taxon>
        <taxon>Paspaleae</taxon>
        <taxon>Paspalinae</taxon>
        <taxon>Paspalum</taxon>
    </lineage>
</organism>
<comment type="cofactor">
    <cofactor evidence="11">
        <name>heme</name>
        <dbReference type="ChEBI" id="CHEBI:30413"/>
    </cofactor>
</comment>
<dbReference type="GO" id="GO:0005506">
    <property type="term" value="F:iron ion binding"/>
    <property type="evidence" value="ECO:0007669"/>
    <property type="project" value="InterPro"/>
</dbReference>
<gene>
    <name evidence="12" type="ORF">U9M48_007495</name>
</gene>
<dbReference type="InterPro" id="IPR002401">
    <property type="entry name" value="Cyt_P450_E_grp-I"/>
</dbReference>
<dbReference type="InterPro" id="IPR050665">
    <property type="entry name" value="Cytochrome_P450_Monooxygen"/>
</dbReference>
<evidence type="ECO:0000256" key="3">
    <source>
        <dbReference type="ARBA" id="ARBA00022617"/>
    </source>
</evidence>
<keyword evidence="6" id="KW-1133">Transmembrane helix</keyword>
<keyword evidence="10" id="KW-0472">Membrane</keyword>
<dbReference type="GO" id="GO:0004497">
    <property type="term" value="F:monooxygenase activity"/>
    <property type="evidence" value="ECO:0007669"/>
    <property type="project" value="UniProtKB-KW"/>
</dbReference>
<keyword evidence="4" id="KW-0812">Transmembrane</keyword>
<keyword evidence="9" id="KW-0503">Monooxygenase</keyword>
<dbReference type="InterPro" id="IPR001128">
    <property type="entry name" value="Cyt_P450"/>
</dbReference>
<evidence type="ECO:0000256" key="4">
    <source>
        <dbReference type="ARBA" id="ARBA00022692"/>
    </source>
</evidence>
<sequence length="556" mass="61967">MVAAVQLAALLLALLLALWRLAWRPRVVARSFARQGIRGPPYTFLAGSLPEAKRLLIDGRRRAPPLDAGCHDIIPVLLPQFQRWVADYGKTFLFWIGPIPSVFSTDLQLIKQVLTDRTGLYQKDFMIPVLKLLFGNGVILINGDDWKRHRKVVLPAFNHEKIKSMSAVTAEVTKRMMLQWRVQIHGSGDEQQAAAEIDMIHAFNDLTGKINGRVAFGTSHQEIEEVIALMREMQKLATAAMLDAPILWGSQDIKPAVGRLMSVSSRYLPTRRNLHVRRLNKQLRSKIMSIMQARLATKKGGDDSASSKCGGGRGGACGDDLLGLLLEAWTPQQQQLGKNGETLTTDEVIDECKTFFAAGQETTATLLVWAMFLLAVHPHWQDKVREEVLREFCSGDDGDEVPNADVLAKLKLLYMVLLETSRLYPPIVYIQRRAASDVVLGGIKVPKGTIISIPIGMLHRDRDVWGPDADEFNPMRFEHGVTKAANDPKALLSFSLGPRVCTGQSFGIVEVQVVMAMILRNFSFSLSPKYVHKPKYLLSLTPKLGMPLILRNLVDE</sequence>
<dbReference type="GO" id="GO:0016020">
    <property type="term" value="C:membrane"/>
    <property type="evidence" value="ECO:0007669"/>
    <property type="project" value="UniProtKB-SubCell"/>
</dbReference>
<proteinExistence type="inferred from homology"/>
<dbReference type="GO" id="GO:0020037">
    <property type="term" value="F:heme binding"/>
    <property type="evidence" value="ECO:0007669"/>
    <property type="project" value="InterPro"/>
</dbReference>
<keyword evidence="5 11" id="KW-0479">Metal-binding</keyword>
<reference evidence="12 13" key="1">
    <citation type="submission" date="2024-02" db="EMBL/GenBank/DDBJ databases">
        <title>High-quality chromosome-scale genome assembly of Pensacola bahiagrass (Paspalum notatum Flugge var. saurae).</title>
        <authorList>
            <person name="Vega J.M."/>
            <person name="Podio M."/>
            <person name="Orjuela J."/>
            <person name="Siena L.A."/>
            <person name="Pessino S.C."/>
            <person name="Combes M.C."/>
            <person name="Mariac C."/>
            <person name="Albertini E."/>
            <person name="Pupilli F."/>
            <person name="Ortiz J.P.A."/>
            <person name="Leblanc O."/>
        </authorList>
    </citation>
    <scope>NUCLEOTIDE SEQUENCE [LARGE SCALE GENOMIC DNA]</scope>
    <source>
        <strain evidence="12">R1</strain>
        <tissue evidence="12">Leaf</tissue>
    </source>
</reference>
<evidence type="ECO:0000256" key="2">
    <source>
        <dbReference type="ARBA" id="ARBA00010617"/>
    </source>
</evidence>
<dbReference type="PRINTS" id="PR00463">
    <property type="entry name" value="EP450I"/>
</dbReference>
<keyword evidence="8 11" id="KW-0408">Iron</keyword>
<evidence type="ECO:0000256" key="7">
    <source>
        <dbReference type="ARBA" id="ARBA00023002"/>
    </source>
</evidence>
<comment type="similarity">
    <text evidence="2">Belongs to the cytochrome P450 family.</text>
</comment>
<dbReference type="AlphaFoldDB" id="A0AAQ3PWU6"/>
<dbReference type="Gene3D" id="1.10.630.10">
    <property type="entry name" value="Cytochrome P450"/>
    <property type="match status" value="1"/>
</dbReference>
<dbReference type="PANTHER" id="PTHR24282">
    <property type="entry name" value="CYTOCHROME P450 FAMILY MEMBER"/>
    <property type="match status" value="1"/>
</dbReference>
<dbReference type="GO" id="GO:0016705">
    <property type="term" value="F:oxidoreductase activity, acting on paired donors, with incorporation or reduction of molecular oxygen"/>
    <property type="evidence" value="ECO:0007669"/>
    <property type="project" value="InterPro"/>
</dbReference>
<evidence type="ECO:0000313" key="13">
    <source>
        <dbReference type="Proteomes" id="UP001341281"/>
    </source>
</evidence>
<evidence type="ECO:0008006" key="14">
    <source>
        <dbReference type="Google" id="ProtNLM"/>
    </source>
</evidence>
<evidence type="ECO:0000256" key="6">
    <source>
        <dbReference type="ARBA" id="ARBA00022989"/>
    </source>
</evidence>
<evidence type="ECO:0000313" key="12">
    <source>
        <dbReference type="EMBL" id="WVZ57054.1"/>
    </source>
</evidence>
<dbReference type="Proteomes" id="UP001341281">
    <property type="component" value="Chromosome 02"/>
</dbReference>
<dbReference type="InterPro" id="IPR036396">
    <property type="entry name" value="Cyt_P450_sf"/>
</dbReference>
<name>A0AAQ3PWU6_PASNO</name>
<keyword evidence="3 11" id="KW-0349">Heme</keyword>
<keyword evidence="7" id="KW-0560">Oxidoreductase</keyword>
<dbReference type="Pfam" id="PF00067">
    <property type="entry name" value="p450"/>
    <property type="match status" value="1"/>
</dbReference>
<protein>
    <recommendedName>
        <fullName evidence="14">Cytochrome P450</fullName>
    </recommendedName>
</protein>